<proteinExistence type="predicted"/>
<keyword evidence="3" id="KW-1185">Reference proteome</keyword>
<evidence type="ECO:0000256" key="1">
    <source>
        <dbReference type="SAM" id="Phobius"/>
    </source>
</evidence>
<name>E1IC40_9CHLR</name>
<protein>
    <submittedName>
        <fullName evidence="2">Uncharacterized protein</fullName>
    </submittedName>
</protein>
<reference evidence="2 3" key="1">
    <citation type="journal article" date="2011" name="J. Bacteriol.">
        <title>Draft genome sequence of the anoxygenic filamentous phototrophic bacterium Oscillochloris trichoides subsp. DG-6.</title>
        <authorList>
            <person name="Kuznetsov B.B."/>
            <person name="Ivanovsky R.N."/>
            <person name="Keppen O.I."/>
            <person name="Sukhacheva M.V."/>
            <person name="Bumazhkin B.K."/>
            <person name="Patutina E.O."/>
            <person name="Beletsky A.V."/>
            <person name="Mardanov A.V."/>
            <person name="Baslerov R.V."/>
            <person name="Panteleeva A.N."/>
            <person name="Kolganova T.V."/>
            <person name="Ravin N.V."/>
            <person name="Skryabin K.G."/>
        </authorList>
    </citation>
    <scope>NUCLEOTIDE SEQUENCE [LARGE SCALE GENOMIC DNA]</scope>
    <source>
        <strain evidence="2 3">DG-6</strain>
    </source>
</reference>
<evidence type="ECO:0000313" key="2">
    <source>
        <dbReference type="EMBL" id="EFO81230.1"/>
    </source>
</evidence>
<dbReference type="HOGENOM" id="CLU_1609178_0_0_0"/>
<comment type="caution">
    <text evidence="2">The sequence shown here is derived from an EMBL/GenBank/DDBJ whole genome shotgun (WGS) entry which is preliminary data.</text>
</comment>
<sequence>MSMLNIPPTIERRYPTLRFLVGFYKVVGVIVLAGSVIVGIYQLVAIRLGMLGFFAMLSTILSGVAIGGLCWLVAEGIEVFMAIEENTRMAAMNMRTGTAAPPAEDLKRLMQQMLEEQINTNHRLDALVNMLVAMRSNVSSGVQGIDAIAESSKVMATILYRQNNK</sequence>
<evidence type="ECO:0000313" key="3">
    <source>
        <dbReference type="Proteomes" id="UP000054010"/>
    </source>
</evidence>
<keyword evidence="1" id="KW-1133">Transmembrane helix</keyword>
<dbReference type="EMBL" id="ADVR01000019">
    <property type="protein sequence ID" value="EFO81230.1"/>
    <property type="molecule type" value="Genomic_DNA"/>
</dbReference>
<keyword evidence="1" id="KW-0472">Membrane</keyword>
<organism evidence="2 3">
    <name type="scientific">Oscillochloris trichoides DG-6</name>
    <dbReference type="NCBI Taxonomy" id="765420"/>
    <lineage>
        <taxon>Bacteria</taxon>
        <taxon>Bacillati</taxon>
        <taxon>Chloroflexota</taxon>
        <taxon>Chloroflexia</taxon>
        <taxon>Chloroflexales</taxon>
        <taxon>Chloroflexineae</taxon>
        <taxon>Oscillochloridaceae</taxon>
        <taxon>Oscillochloris</taxon>
    </lineage>
</organism>
<feature type="transmembrane region" description="Helical" evidence="1">
    <location>
        <begin position="21"/>
        <end position="44"/>
    </location>
</feature>
<dbReference type="AlphaFoldDB" id="E1IC40"/>
<accession>E1IC40</accession>
<dbReference type="Proteomes" id="UP000054010">
    <property type="component" value="Unassembled WGS sequence"/>
</dbReference>
<gene>
    <name evidence="2" type="ORF">OSCT_0891</name>
</gene>
<feature type="transmembrane region" description="Helical" evidence="1">
    <location>
        <begin position="50"/>
        <end position="74"/>
    </location>
</feature>
<dbReference type="STRING" id="765420.OSCT_0891"/>
<keyword evidence="1" id="KW-0812">Transmembrane</keyword>